<evidence type="ECO:0000259" key="2">
    <source>
        <dbReference type="Pfam" id="PF18186"/>
    </source>
</evidence>
<keyword evidence="1" id="KW-0472">Membrane</keyword>
<name>A0A0R1WS13_9LACO</name>
<protein>
    <recommendedName>
        <fullName evidence="2">SMODS and SLOG-associating 2TM effector domain-containing protein</fullName>
    </recommendedName>
</protein>
<keyword evidence="4" id="KW-1185">Reference proteome</keyword>
<keyword evidence="1" id="KW-1133">Transmembrane helix</keyword>
<dbReference type="InterPro" id="IPR040811">
    <property type="entry name" value="SLATT_4"/>
</dbReference>
<dbReference type="STRING" id="1423755.FC40_GL000064"/>
<organism evidence="3 4">
    <name type="scientific">Ligilactobacillus hayakitensis DSM 18933 = JCM 14209</name>
    <dbReference type="NCBI Taxonomy" id="1423755"/>
    <lineage>
        <taxon>Bacteria</taxon>
        <taxon>Bacillati</taxon>
        <taxon>Bacillota</taxon>
        <taxon>Bacilli</taxon>
        <taxon>Lactobacillales</taxon>
        <taxon>Lactobacillaceae</taxon>
        <taxon>Ligilactobacillus</taxon>
    </lineage>
</organism>
<dbReference type="Pfam" id="PF18186">
    <property type="entry name" value="SLATT_4"/>
    <property type="match status" value="1"/>
</dbReference>
<sequence>MENKLYRDKLYNQIQEQYGKLVYTYTCHLKEAQIITKRLNRFKWGQIILSGLSTGGIVVIIFGKTRIGSIISGIVSVLLLIINSYLKGLDFGADANSHIQTSNELWKIREEYISLLTDFTSLSESVIIDKRDALLFKTAEIYDAQLQTSYEAYNRAQKALKDDEEQFFTQIELNKMLPKHLRK</sequence>
<accession>A0A0R1WS13</accession>
<keyword evidence="1" id="KW-0812">Transmembrane</keyword>
<dbReference type="OrthoDB" id="1099722at2"/>
<dbReference type="PATRIC" id="fig|1423755.3.peg.71"/>
<dbReference type="NCBIfam" id="NF033632">
    <property type="entry name" value="SLATT_4"/>
    <property type="match status" value="1"/>
</dbReference>
<dbReference type="eggNOG" id="ENOG5030EDT">
    <property type="taxonomic scope" value="Bacteria"/>
</dbReference>
<feature type="transmembrane region" description="Helical" evidence="1">
    <location>
        <begin position="44"/>
        <end position="63"/>
    </location>
</feature>
<dbReference type="Proteomes" id="UP000051054">
    <property type="component" value="Unassembled WGS sequence"/>
</dbReference>
<proteinExistence type="predicted"/>
<dbReference type="AlphaFoldDB" id="A0A0R1WS13"/>
<dbReference type="EMBL" id="AZGD01000004">
    <property type="protein sequence ID" value="KRM20385.1"/>
    <property type="molecule type" value="Genomic_DNA"/>
</dbReference>
<comment type="caution">
    <text evidence="3">The sequence shown here is derived from an EMBL/GenBank/DDBJ whole genome shotgun (WGS) entry which is preliminary data.</text>
</comment>
<evidence type="ECO:0000313" key="3">
    <source>
        <dbReference type="EMBL" id="KRM20385.1"/>
    </source>
</evidence>
<feature type="transmembrane region" description="Helical" evidence="1">
    <location>
        <begin position="69"/>
        <end position="86"/>
    </location>
</feature>
<gene>
    <name evidence="3" type="ORF">FC40_GL000064</name>
</gene>
<reference evidence="3 4" key="1">
    <citation type="journal article" date="2015" name="Genome Announc.">
        <title>Expanding the biotechnology potential of lactobacilli through comparative genomics of 213 strains and associated genera.</title>
        <authorList>
            <person name="Sun Z."/>
            <person name="Harris H.M."/>
            <person name="McCann A."/>
            <person name="Guo C."/>
            <person name="Argimon S."/>
            <person name="Zhang W."/>
            <person name="Yang X."/>
            <person name="Jeffery I.B."/>
            <person name="Cooney J.C."/>
            <person name="Kagawa T.F."/>
            <person name="Liu W."/>
            <person name="Song Y."/>
            <person name="Salvetti E."/>
            <person name="Wrobel A."/>
            <person name="Rasinkangas P."/>
            <person name="Parkhill J."/>
            <person name="Rea M.C."/>
            <person name="O'Sullivan O."/>
            <person name="Ritari J."/>
            <person name="Douillard F.P."/>
            <person name="Paul Ross R."/>
            <person name="Yang R."/>
            <person name="Briner A.E."/>
            <person name="Felis G.E."/>
            <person name="de Vos W.M."/>
            <person name="Barrangou R."/>
            <person name="Klaenhammer T.R."/>
            <person name="Caufield P.W."/>
            <person name="Cui Y."/>
            <person name="Zhang H."/>
            <person name="O'Toole P.W."/>
        </authorList>
    </citation>
    <scope>NUCLEOTIDE SEQUENCE [LARGE SCALE GENOMIC DNA]</scope>
    <source>
        <strain evidence="3 4">DSM 18933</strain>
    </source>
</reference>
<dbReference type="RefSeq" id="WP_035520152.1">
    <property type="nucleotide sequence ID" value="NZ_AZGD01000004.1"/>
</dbReference>
<feature type="domain" description="SMODS and SLOG-associating 2TM effector" evidence="2">
    <location>
        <begin position="10"/>
        <end position="172"/>
    </location>
</feature>
<evidence type="ECO:0000313" key="4">
    <source>
        <dbReference type="Proteomes" id="UP000051054"/>
    </source>
</evidence>
<evidence type="ECO:0000256" key="1">
    <source>
        <dbReference type="SAM" id="Phobius"/>
    </source>
</evidence>